<evidence type="ECO:0000256" key="1">
    <source>
        <dbReference type="ARBA" id="ARBA00009902"/>
    </source>
</evidence>
<dbReference type="GO" id="GO:0005737">
    <property type="term" value="C:cytoplasm"/>
    <property type="evidence" value="ECO:0007669"/>
    <property type="project" value="TreeGrafter"/>
</dbReference>
<keyword evidence="2 4" id="KW-0378">Hydrolase</keyword>
<dbReference type="Proteomes" id="UP000749293">
    <property type="component" value="Unassembled WGS sequence"/>
</dbReference>
<dbReference type="InterPro" id="IPR013148">
    <property type="entry name" value="Glyco_hydro_32_N"/>
</dbReference>
<dbReference type="GO" id="GO:0005987">
    <property type="term" value="P:sucrose catabolic process"/>
    <property type="evidence" value="ECO:0007669"/>
    <property type="project" value="TreeGrafter"/>
</dbReference>
<proteinExistence type="inferred from homology"/>
<protein>
    <submittedName>
        <fullName evidence="7">Beta-fructofuranosidase</fullName>
    </submittedName>
</protein>
<evidence type="ECO:0000313" key="7">
    <source>
        <dbReference type="EMBL" id="KAF4124541.1"/>
    </source>
</evidence>
<dbReference type="EMBL" id="JAANYQ010000004">
    <property type="protein sequence ID" value="KAF4124541.1"/>
    <property type="molecule type" value="Genomic_DNA"/>
</dbReference>
<evidence type="ECO:0000259" key="6">
    <source>
        <dbReference type="Pfam" id="PF08244"/>
    </source>
</evidence>
<dbReference type="InterPro" id="IPR013320">
    <property type="entry name" value="ConA-like_dom_sf"/>
</dbReference>
<reference evidence="7" key="1">
    <citation type="submission" date="2020-03" db="EMBL/GenBank/DDBJ databases">
        <title>Site-based positive gene gene selection in Geosmithia morbida across the United States reveals a broad range of putative effectors and factors for local host and environmental adapation.</title>
        <authorList>
            <person name="Onufrak A."/>
            <person name="Murdoch R.W."/>
            <person name="Gazis R."/>
            <person name="Huff M."/>
            <person name="Staton M."/>
            <person name="Klingeman W."/>
            <person name="Hadziabdic D."/>
        </authorList>
    </citation>
    <scope>NUCLEOTIDE SEQUENCE</scope>
    <source>
        <strain evidence="7">1262</strain>
    </source>
</reference>
<dbReference type="SUPFAM" id="SSF49899">
    <property type="entry name" value="Concanavalin A-like lectins/glucanases"/>
    <property type="match status" value="1"/>
</dbReference>
<dbReference type="InterPro" id="IPR023296">
    <property type="entry name" value="Glyco_hydro_beta-prop_sf"/>
</dbReference>
<keyword evidence="8" id="KW-1185">Reference proteome</keyword>
<organism evidence="7 8">
    <name type="scientific">Geosmithia morbida</name>
    <dbReference type="NCBI Taxonomy" id="1094350"/>
    <lineage>
        <taxon>Eukaryota</taxon>
        <taxon>Fungi</taxon>
        <taxon>Dikarya</taxon>
        <taxon>Ascomycota</taxon>
        <taxon>Pezizomycotina</taxon>
        <taxon>Sordariomycetes</taxon>
        <taxon>Hypocreomycetidae</taxon>
        <taxon>Hypocreales</taxon>
        <taxon>Bionectriaceae</taxon>
        <taxon>Geosmithia</taxon>
    </lineage>
</organism>
<dbReference type="RefSeq" id="XP_035323193.1">
    <property type="nucleotide sequence ID" value="XM_035467181.1"/>
</dbReference>
<sequence>MKLSSVAAAAGPLLARTTVDYNSAPPNLSSLSNGSLYDTWRPRAHVLPPNGKVGDAAAGYTDPSTGLFHVGYLYSNGTSGATTGDLVTYKDLNPDGQPFITAGGLNDPLAVFDGCVIPEGLGGLPTLFYTSVKFLPIHWTINYTRGSETQSLAVSSDGGRNFDRVPSGPVISDPPFGLNVTGFRDPYVFKSSRLDDVTNTTTPDSWYTVISGGVHDQGPALFLYRQTDPEFQYWDYLGEWWHEASNSTWNEEIPWAGRWGYNFEVANIFGLDSNGFNSKDGDIFVTLGAEGTQAPIQEQVSQIRSQLWATGDISLDEATGKPVFTPTAAGYLDAGLSSYAAAGKDLPASSVASKKSGTVHDRFISYIWLTGDDFGNAVDFPSAQQNWTGTLLLPRELSVGHITNVVDNELSRAKNTTWTVSSEGKNGLLELSTLGQQIAREPLAALTSPNTTKHVTEPGRTVEKSDVIPFANPPASKYYVLSANLTFPSSARDTDLKAGFQILASDKESTTIYYTFGNESISIDRSNTSAAALPTGGISTATESGYLRLFDVIPNGAKEQQVETLRLTVVVDGGVLEVHANERFGLSTWARSWYANSTDIRFFQDGSGSVTFSDVEVYEGLYDAWPDRKA</sequence>
<evidence type="ECO:0000259" key="5">
    <source>
        <dbReference type="Pfam" id="PF00251"/>
    </source>
</evidence>
<dbReference type="Gene3D" id="2.115.10.20">
    <property type="entry name" value="Glycosyl hydrolase domain, family 43"/>
    <property type="match status" value="1"/>
</dbReference>
<name>A0A9P4YZE2_9HYPO</name>
<comment type="similarity">
    <text evidence="1 4">Belongs to the glycosyl hydrolase 32 family.</text>
</comment>
<dbReference type="GeneID" id="55971435"/>
<gene>
    <name evidence="7" type="ORF">GMORB2_5207</name>
</gene>
<dbReference type="CDD" id="cd18621">
    <property type="entry name" value="GH32_XdINV-like"/>
    <property type="match status" value="1"/>
</dbReference>
<feature type="domain" description="Glycosyl hydrolase family 32 C-terminal" evidence="6">
    <location>
        <begin position="446"/>
        <end position="619"/>
    </location>
</feature>
<dbReference type="InterPro" id="IPR013189">
    <property type="entry name" value="Glyco_hydro_32_C"/>
</dbReference>
<dbReference type="InterPro" id="IPR001362">
    <property type="entry name" value="Glyco_hydro_32"/>
</dbReference>
<accession>A0A9P4YZE2</accession>
<evidence type="ECO:0000256" key="4">
    <source>
        <dbReference type="RuleBase" id="RU362110"/>
    </source>
</evidence>
<dbReference type="PANTHER" id="PTHR42800:SF3">
    <property type="entry name" value="GLYCOSYL HYDROLASE FAMILY 32 N-TERMINAL DOMAIN-CONTAINING PROTEIN"/>
    <property type="match status" value="1"/>
</dbReference>
<dbReference type="Pfam" id="PF08244">
    <property type="entry name" value="Glyco_hydro_32C"/>
    <property type="match status" value="1"/>
</dbReference>
<evidence type="ECO:0000313" key="8">
    <source>
        <dbReference type="Proteomes" id="UP000749293"/>
    </source>
</evidence>
<dbReference type="PANTHER" id="PTHR42800">
    <property type="entry name" value="EXOINULINASE INUD (AFU_ORTHOLOGUE AFUA_5G00480)"/>
    <property type="match status" value="1"/>
</dbReference>
<dbReference type="SUPFAM" id="SSF75005">
    <property type="entry name" value="Arabinanase/levansucrase/invertase"/>
    <property type="match status" value="1"/>
</dbReference>
<dbReference type="OrthoDB" id="202537at2759"/>
<dbReference type="SMART" id="SM00640">
    <property type="entry name" value="Glyco_32"/>
    <property type="match status" value="1"/>
</dbReference>
<evidence type="ECO:0000256" key="3">
    <source>
        <dbReference type="ARBA" id="ARBA00023295"/>
    </source>
</evidence>
<keyword evidence="3 4" id="KW-0326">Glycosidase</keyword>
<dbReference type="GO" id="GO:0004575">
    <property type="term" value="F:sucrose alpha-glucosidase activity"/>
    <property type="evidence" value="ECO:0007669"/>
    <property type="project" value="TreeGrafter"/>
</dbReference>
<dbReference type="Gene3D" id="2.60.120.560">
    <property type="entry name" value="Exo-inulinase, domain 1"/>
    <property type="match status" value="1"/>
</dbReference>
<dbReference type="Pfam" id="PF00251">
    <property type="entry name" value="Glyco_hydro_32N"/>
    <property type="match status" value="1"/>
</dbReference>
<feature type="domain" description="Glycosyl hydrolase family 32 N-terminal" evidence="5">
    <location>
        <begin position="82"/>
        <end position="401"/>
    </location>
</feature>
<comment type="caution">
    <text evidence="7">The sequence shown here is derived from an EMBL/GenBank/DDBJ whole genome shotgun (WGS) entry which is preliminary data.</text>
</comment>
<evidence type="ECO:0000256" key="2">
    <source>
        <dbReference type="ARBA" id="ARBA00022801"/>
    </source>
</evidence>
<dbReference type="AlphaFoldDB" id="A0A9P4YZE2"/>